<evidence type="ECO:0000256" key="6">
    <source>
        <dbReference type="SAM" id="Phobius"/>
    </source>
</evidence>
<name>W7HZR0_9PEZI</name>
<evidence type="ECO:0008006" key="11">
    <source>
        <dbReference type="Google" id="ProtNLM"/>
    </source>
</evidence>
<reference evidence="9 10" key="1">
    <citation type="submission" date="2013-05" db="EMBL/GenBank/DDBJ databases">
        <title>Drechslerella stenobrocha genome reveals carnivorous origination and mechanical trapping mechanism of predatory fungi.</title>
        <authorList>
            <person name="Liu X."/>
            <person name="Zhang W."/>
            <person name="Liu K."/>
        </authorList>
    </citation>
    <scope>NUCLEOTIDE SEQUENCE [LARGE SCALE GENOMIC DNA]</scope>
    <source>
        <strain evidence="9 10">248</strain>
    </source>
</reference>
<dbReference type="GO" id="GO:0007189">
    <property type="term" value="P:adenylate cyclase-activating G protein-coupled receptor signaling pathway"/>
    <property type="evidence" value="ECO:0007669"/>
    <property type="project" value="TreeGrafter"/>
</dbReference>
<protein>
    <recommendedName>
        <fullName evidence="11">G-protein coupled receptors family 1 profile domain-containing protein</fullName>
    </recommendedName>
</protein>
<evidence type="ECO:0000256" key="2">
    <source>
        <dbReference type="ARBA" id="ARBA00022692"/>
    </source>
</evidence>
<feature type="compositionally biased region" description="Basic and acidic residues" evidence="5">
    <location>
        <begin position="487"/>
        <end position="501"/>
    </location>
</feature>
<feature type="transmembrane region" description="Helical" evidence="6">
    <location>
        <begin position="24"/>
        <end position="44"/>
    </location>
</feature>
<dbReference type="EMBL" id="KI966427">
    <property type="protein sequence ID" value="EWC45428.1"/>
    <property type="molecule type" value="Genomic_DNA"/>
</dbReference>
<feature type="transmembrane region" description="Helical" evidence="6">
    <location>
        <begin position="377"/>
        <end position="400"/>
    </location>
</feature>
<dbReference type="Pfam" id="PF11710">
    <property type="entry name" value="Git3"/>
    <property type="match status" value="1"/>
</dbReference>
<comment type="subcellular location">
    <subcellularLocation>
        <location evidence="1">Membrane</location>
        <topology evidence="1">Multi-pass membrane protein</topology>
    </subcellularLocation>
</comment>
<evidence type="ECO:0000256" key="1">
    <source>
        <dbReference type="ARBA" id="ARBA00004141"/>
    </source>
</evidence>
<evidence type="ECO:0000256" key="3">
    <source>
        <dbReference type="ARBA" id="ARBA00022989"/>
    </source>
</evidence>
<feature type="region of interest" description="Disordered" evidence="5">
    <location>
        <begin position="586"/>
        <end position="606"/>
    </location>
</feature>
<dbReference type="OrthoDB" id="5368598at2759"/>
<feature type="transmembrane region" description="Helical" evidence="6">
    <location>
        <begin position="56"/>
        <end position="76"/>
    </location>
</feature>
<dbReference type="PANTHER" id="PTHR23112:SF37">
    <property type="entry name" value="G PROTEIN-COUPLED RECEPTOR GPR1"/>
    <property type="match status" value="1"/>
</dbReference>
<evidence type="ECO:0000256" key="5">
    <source>
        <dbReference type="SAM" id="MobiDB-lite"/>
    </source>
</evidence>
<accession>W7HZR0</accession>
<feature type="compositionally biased region" description="Polar residues" evidence="5">
    <location>
        <begin position="307"/>
        <end position="317"/>
    </location>
</feature>
<keyword evidence="2 6" id="KW-0812">Transmembrane</keyword>
<dbReference type="InterPro" id="IPR022596">
    <property type="entry name" value="GPR1/2/3_C"/>
</dbReference>
<gene>
    <name evidence="9" type="ORF">DRE_00827</name>
</gene>
<dbReference type="Pfam" id="PF11970">
    <property type="entry name" value="GPR_Gpa2_C"/>
    <property type="match status" value="1"/>
</dbReference>
<dbReference type="InterPro" id="IPR023041">
    <property type="entry name" value="Glucose_rcpt_Git3-like_N"/>
</dbReference>
<feature type="region of interest" description="Disordered" evidence="5">
    <location>
        <begin position="487"/>
        <end position="507"/>
    </location>
</feature>
<evidence type="ECO:0000313" key="10">
    <source>
        <dbReference type="Proteomes" id="UP000024837"/>
    </source>
</evidence>
<feature type="transmembrane region" description="Helical" evidence="6">
    <location>
        <begin position="412"/>
        <end position="435"/>
    </location>
</feature>
<feature type="region of interest" description="Disordered" evidence="5">
    <location>
        <begin position="307"/>
        <end position="339"/>
    </location>
</feature>
<feature type="compositionally biased region" description="Polar residues" evidence="5">
    <location>
        <begin position="588"/>
        <end position="604"/>
    </location>
</feature>
<feature type="domain" description="Glucose receptor Git3-like N-terminal" evidence="7">
    <location>
        <begin position="20"/>
        <end position="210"/>
    </location>
</feature>
<feature type="transmembrane region" description="Helical" evidence="6">
    <location>
        <begin position="138"/>
        <end position="156"/>
    </location>
</feature>
<feature type="domain" description="G protein-coupled receptor GPR1/2/3 C-terminal" evidence="8">
    <location>
        <begin position="368"/>
        <end position="441"/>
    </location>
</feature>
<keyword evidence="4 6" id="KW-0472">Membrane</keyword>
<feature type="transmembrane region" description="Helical" evidence="6">
    <location>
        <begin position="96"/>
        <end position="117"/>
    </location>
</feature>
<dbReference type="Proteomes" id="UP000024837">
    <property type="component" value="Unassembled WGS sequence"/>
</dbReference>
<dbReference type="GO" id="GO:0005886">
    <property type="term" value="C:plasma membrane"/>
    <property type="evidence" value="ECO:0007669"/>
    <property type="project" value="TreeGrafter"/>
</dbReference>
<dbReference type="AlphaFoldDB" id="W7HZR0"/>
<organism evidence="9 10">
    <name type="scientific">Drechslerella stenobrocha 248</name>
    <dbReference type="NCBI Taxonomy" id="1043628"/>
    <lineage>
        <taxon>Eukaryota</taxon>
        <taxon>Fungi</taxon>
        <taxon>Dikarya</taxon>
        <taxon>Ascomycota</taxon>
        <taxon>Pezizomycotina</taxon>
        <taxon>Orbiliomycetes</taxon>
        <taxon>Orbiliales</taxon>
        <taxon>Orbiliaceae</taxon>
        <taxon>Drechslerella</taxon>
    </lineage>
</organism>
<dbReference type="Gene3D" id="1.20.1070.10">
    <property type="entry name" value="Rhodopsin 7-helix transmembrane proteins"/>
    <property type="match status" value="1"/>
</dbReference>
<keyword evidence="10" id="KW-1185">Reference proteome</keyword>
<dbReference type="GO" id="GO:0004930">
    <property type="term" value="F:G protein-coupled receptor activity"/>
    <property type="evidence" value="ECO:0007669"/>
    <property type="project" value="TreeGrafter"/>
</dbReference>
<evidence type="ECO:0000259" key="7">
    <source>
        <dbReference type="Pfam" id="PF11710"/>
    </source>
</evidence>
<dbReference type="SUPFAM" id="SSF81321">
    <property type="entry name" value="Family A G protein-coupled receptor-like"/>
    <property type="match status" value="1"/>
</dbReference>
<keyword evidence="3 6" id="KW-1133">Transmembrane helix</keyword>
<dbReference type="HOGENOM" id="CLU_026168_0_0_1"/>
<evidence type="ECO:0000256" key="4">
    <source>
        <dbReference type="ARBA" id="ARBA00023136"/>
    </source>
</evidence>
<feature type="region of interest" description="Disordered" evidence="5">
    <location>
        <begin position="627"/>
        <end position="655"/>
    </location>
</feature>
<evidence type="ECO:0000259" key="8">
    <source>
        <dbReference type="Pfam" id="PF11970"/>
    </source>
</evidence>
<evidence type="ECO:0000313" key="9">
    <source>
        <dbReference type="EMBL" id="EWC45428.1"/>
    </source>
</evidence>
<sequence>MAHLGGPNPTAPALSPNQLRTIRIIALASSSVTLIAAAIVLHWFVRMKRSFRRQLIMILILCDSFKSLWSFIFPAVALANGGAKPANDFCQTTGFFYAAGIEAADLCILFIAVHAAVTIFLPRTGPTGKAGLYRFRHAVYFIIIAVPLLMAGLAFTNKQAAFVAQTAWCYLPVRPFWYRLALAWIPRYVIIISITGLYLAIYIYVKITFRAYRAHFRTSDFDTDATQASQLDNSRCRSSERRGSTLSVFGATFKIPSVGKGEKPTEGGLDNSPAVPRIRRFSASDHFASPDHAEAGDRATDIEKGMISQNRSNSNPDSGRAEGLPDAPAENNWGIGTADGSTSQAITGSSINQFSGSPTTNSENELLKRQYAIERQLRFLFIYPCVYVLVWLVPLINHSLQYEERWAERPSFPLVCITAFVIPFQGTIDCLLFSLRERPWRLVRKQSKQPFLSWLFRRHWEDTSESGPINLEAMTDSQRHAYLRREREEAENRQAKRERQEKKKRARMVRKNSMTWWDTFERTNGSGIAVARQDPEVPGGDMLAVPSTALTGDGKSITRNGSFSSFASLGRRRSRSGTDLWKGFSFADSGNRQGSTSTRSNSGPLDSAIPVAPTVIPAIQEEQNGLVGTDGEVPPSPKLQSTGDIAMSSRSADSTTPLVRHDLGVAMKGLPVLPRK</sequence>
<feature type="transmembrane region" description="Helical" evidence="6">
    <location>
        <begin position="176"/>
        <end position="205"/>
    </location>
</feature>
<proteinExistence type="predicted"/>
<dbReference type="PANTHER" id="PTHR23112">
    <property type="entry name" value="G PROTEIN-COUPLED RECEPTOR 157-RELATED"/>
    <property type="match status" value="1"/>
</dbReference>
<feature type="compositionally biased region" description="Polar residues" evidence="5">
    <location>
        <begin position="638"/>
        <end position="655"/>
    </location>
</feature>